<dbReference type="EC" id="2.7.7.60" evidence="3"/>
<dbReference type="EMBL" id="JACCBG010000001">
    <property type="protein sequence ID" value="NYD40586.1"/>
    <property type="molecule type" value="Genomic_DNA"/>
</dbReference>
<evidence type="ECO:0000256" key="2">
    <source>
        <dbReference type="ARBA" id="ARBA00022695"/>
    </source>
</evidence>
<dbReference type="Proteomes" id="UP000535511">
    <property type="component" value="Unassembled WGS sequence"/>
</dbReference>
<name>A0A7Y9E3J9_9ACTN</name>
<dbReference type="InterPro" id="IPR029044">
    <property type="entry name" value="Nucleotide-diphossugar_trans"/>
</dbReference>
<gene>
    <name evidence="3" type="ORF">BJZ21_000669</name>
</gene>
<dbReference type="GO" id="GO:0050518">
    <property type="term" value="F:2-C-methyl-D-erythritol 4-phosphate cytidylyltransferase activity"/>
    <property type="evidence" value="ECO:0007669"/>
    <property type="project" value="UniProtKB-EC"/>
</dbReference>
<dbReference type="Gene3D" id="3.90.550.10">
    <property type="entry name" value="Spore Coat Polysaccharide Biosynthesis Protein SpsA, Chain A"/>
    <property type="match status" value="1"/>
</dbReference>
<accession>A0A7Y9E3J9</accession>
<dbReference type="InterPro" id="IPR034683">
    <property type="entry name" value="IspD/TarI"/>
</dbReference>
<organism evidence="3 4">
    <name type="scientific">Nocardioides panaciterrulae</name>
    <dbReference type="NCBI Taxonomy" id="661492"/>
    <lineage>
        <taxon>Bacteria</taxon>
        <taxon>Bacillati</taxon>
        <taxon>Actinomycetota</taxon>
        <taxon>Actinomycetes</taxon>
        <taxon>Propionibacteriales</taxon>
        <taxon>Nocardioidaceae</taxon>
        <taxon>Nocardioides</taxon>
    </lineage>
</organism>
<protein>
    <submittedName>
        <fullName evidence="3">2-C-methyl-D-erythritol 4-phosphate cytidylyltransferase</fullName>
        <ecNumber evidence="3">2.7.7.60</ecNumber>
    </submittedName>
</protein>
<evidence type="ECO:0000313" key="4">
    <source>
        <dbReference type="Proteomes" id="UP000535511"/>
    </source>
</evidence>
<sequence length="223" mass="22910">MPAAAVILAAGSGSRVGADVNKVLLPLGDAAVLAWSVRTALRVADVVRVVLVVRPGEEQAVADAVTPWLGEREVLVVPGGSSRHGSEWRALRALAGDVESGAVDVVAIHDGARPLADQQLWERTIAAAREHGGAIPVVPLPGLLTAGGVAVSGALAGVQTPQAFRGAELLAAYRRAAADGFEGTDTAACLERYADLTVVAVPSSPLNLKLTFPEDVALADRLR</sequence>
<dbReference type="AlphaFoldDB" id="A0A7Y9E3J9"/>
<reference evidence="3 4" key="1">
    <citation type="submission" date="2020-07" db="EMBL/GenBank/DDBJ databases">
        <title>Sequencing the genomes of 1000 actinobacteria strains.</title>
        <authorList>
            <person name="Klenk H.-P."/>
        </authorList>
    </citation>
    <scope>NUCLEOTIDE SEQUENCE [LARGE SCALE GENOMIC DNA]</scope>
    <source>
        <strain evidence="3 4">DSM 21350</strain>
    </source>
</reference>
<proteinExistence type="predicted"/>
<keyword evidence="1 3" id="KW-0808">Transferase</keyword>
<dbReference type="PANTHER" id="PTHR32125:SF4">
    <property type="entry name" value="2-C-METHYL-D-ERYTHRITOL 4-PHOSPHATE CYTIDYLYLTRANSFERASE, CHLOROPLASTIC"/>
    <property type="match status" value="1"/>
</dbReference>
<evidence type="ECO:0000256" key="1">
    <source>
        <dbReference type="ARBA" id="ARBA00022679"/>
    </source>
</evidence>
<keyword evidence="4" id="KW-1185">Reference proteome</keyword>
<dbReference type="InterPro" id="IPR050088">
    <property type="entry name" value="IspD/TarI_cytidylyltransf_bact"/>
</dbReference>
<keyword evidence="2 3" id="KW-0548">Nucleotidyltransferase</keyword>
<comment type="caution">
    <text evidence="3">The sequence shown here is derived from an EMBL/GenBank/DDBJ whole genome shotgun (WGS) entry which is preliminary data.</text>
</comment>
<dbReference type="RefSeq" id="WP_179662454.1">
    <property type="nucleotide sequence ID" value="NZ_JACCBG010000001.1"/>
</dbReference>
<evidence type="ECO:0000313" key="3">
    <source>
        <dbReference type="EMBL" id="NYD40586.1"/>
    </source>
</evidence>
<dbReference type="SUPFAM" id="SSF53448">
    <property type="entry name" value="Nucleotide-diphospho-sugar transferases"/>
    <property type="match status" value="1"/>
</dbReference>
<dbReference type="Pfam" id="PF01128">
    <property type="entry name" value="IspD"/>
    <property type="match status" value="1"/>
</dbReference>
<dbReference type="PANTHER" id="PTHR32125">
    <property type="entry name" value="2-C-METHYL-D-ERYTHRITOL 4-PHOSPHATE CYTIDYLYLTRANSFERASE, CHLOROPLASTIC"/>
    <property type="match status" value="1"/>
</dbReference>